<accession>A0A9E7H2Q6</accession>
<gene>
    <name evidence="2" type="ORF">MUK42_33860</name>
</gene>
<organism evidence="2 3">
    <name type="scientific">Musa troglodytarum</name>
    <name type="common">fe'i banana</name>
    <dbReference type="NCBI Taxonomy" id="320322"/>
    <lineage>
        <taxon>Eukaryota</taxon>
        <taxon>Viridiplantae</taxon>
        <taxon>Streptophyta</taxon>
        <taxon>Embryophyta</taxon>
        <taxon>Tracheophyta</taxon>
        <taxon>Spermatophyta</taxon>
        <taxon>Magnoliopsida</taxon>
        <taxon>Liliopsida</taxon>
        <taxon>Zingiberales</taxon>
        <taxon>Musaceae</taxon>
        <taxon>Musa</taxon>
    </lineage>
</organism>
<dbReference type="Proteomes" id="UP001055439">
    <property type="component" value="Chromosome 8"/>
</dbReference>
<sequence length="91" mass="9846">MGLLISPVEDEADGWLSKSPQRSSLSPVSPRSTHHPPAPLPHGSRLPSGNCDGFFLPQWLSPLLFPIYGLGGTQSRSVVARREESKEKGRG</sequence>
<name>A0A9E7H2Q6_9LILI</name>
<feature type="compositionally biased region" description="Polar residues" evidence="1">
    <location>
        <begin position="18"/>
        <end position="31"/>
    </location>
</feature>
<evidence type="ECO:0000313" key="3">
    <source>
        <dbReference type="Proteomes" id="UP001055439"/>
    </source>
</evidence>
<feature type="region of interest" description="Disordered" evidence="1">
    <location>
        <begin position="1"/>
        <end position="47"/>
    </location>
</feature>
<evidence type="ECO:0000313" key="2">
    <source>
        <dbReference type="EMBL" id="URE25720.1"/>
    </source>
</evidence>
<dbReference type="EMBL" id="CP097510">
    <property type="protein sequence ID" value="URE25720.1"/>
    <property type="molecule type" value="Genomic_DNA"/>
</dbReference>
<keyword evidence="3" id="KW-1185">Reference proteome</keyword>
<protein>
    <submittedName>
        <fullName evidence="2">Uncharacterized protein</fullName>
    </submittedName>
</protein>
<evidence type="ECO:0000256" key="1">
    <source>
        <dbReference type="SAM" id="MobiDB-lite"/>
    </source>
</evidence>
<proteinExistence type="predicted"/>
<reference evidence="2" key="1">
    <citation type="submission" date="2022-05" db="EMBL/GenBank/DDBJ databases">
        <title>The Musa troglodytarum L. genome provides insights into the mechanism of non-climacteric behaviour and enrichment of carotenoids.</title>
        <authorList>
            <person name="Wang J."/>
        </authorList>
    </citation>
    <scope>NUCLEOTIDE SEQUENCE</scope>
    <source>
        <tissue evidence="2">Leaf</tissue>
    </source>
</reference>
<dbReference type="AlphaFoldDB" id="A0A9E7H2Q6"/>
<dbReference type="OrthoDB" id="411584at2759"/>